<dbReference type="InterPro" id="IPR039426">
    <property type="entry name" value="TonB-dep_rcpt-like"/>
</dbReference>
<feature type="short sequence motif" description="TonB box" evidence="15">
    <location>
        <begin position="43"/>
        <end position="49"/>
    </location>
</feature>
<dbReference type="InterPro" id="IPR010916">
    <property type="entry name" value="TonB_box_CS"/>
</dbReference>
<dbReference type="InterPro" id="IPR037066">
    <property type="entry name" value="Plug_dom_sf"/>
</dbReference>
<dbReference type="CDD" id="cd01347">
    <property type="entry name" value="ligand_gated_channel"/>
    <property type="match status" value="1"/>
</dbReference>
<evidence type="ECO:0000256" key="10">
    <source>
        <dbReference type="ARBA" id="ARBA00023077"/>
    </source>
</evidence>
<evidence type="ECO:0000256" key="12">
    <source>
        <dbReference type="ARBA" id="ARBA00023170"/>
    </source>
</evidence>
<evidence type="ECO:0000256" key="15">
    <source>
        <dbReference type="PROSITE-ProRule" id="PRU10143"/>
    </source>
</evidence>
<dbReference type="PANTHER" id="PTHR32552">
    <property type="entry name" value="FERRICHROME IRON RECEPTOR-RELATED"/>
    <property type="match status" value="1"/>
</dbReference>
<evidence type="ECO:0000313" key="20">
    <source>
        <dbReference type="Proteomes" id="UP000199046"/>
    </source>
</evidence>
<comment type="similarity">
    <text evidence="2 14 16">Belongs to the TonB-dependent receptor family.</text>
</comment>
<dbReference type="NCBIfam" id="TIGR01783">
    <property type="entry name" value="TonB-siderophor"/>
    <property type="match status" value="1"/>
</dbReference>
<dbReference type="InterPro" id="IPR000531">
    <property type="entry name" value="Beta-barrel_TonB"/>
</dbReference>
<keyword evidence="13 14" id="KW-0998">Cell outer membrane</keyword>
<dbReference type="OrthoDB" id="127311at2"/>
<keyword evidence="7" id="KW-0732">Signal</keyword>
<dbReference type="PROSITE" id="PS52016">
    <property type="entry name" value="TONB_DEPENDENT_REC_3"/>
    <property type="match status" value="1"/>
</dbReference>
<dbReference type="EMBL" id="FOLY01000008">
    <property type="protein sequence ID" value="SFC88050.1"/>
    <property type="molecule type" value="Genomic_DNA"/>
</dbReference>
<evidence type="ECO:0000256" key="8">
    <source>
        <dbReference type="ARBA" id="ARBA00023004"/>
    </source>
</evidence>
<evidence type="ECO:0000256" key="13">
    <source>
        <dbReference type="ARBA" id="ARBA00023237"/>
    </source>
</evidence>
<dbReference type="Proteomes" id="UP000199046">
    <property type="component" value="Unassembled WGS sequence"/>
</dbReference>
<evidence type="ECO:0000256" key="3">
    <source>
        <dbReference type="ARBA" id="ARBA00022448"/>
    </source>
</evidence>
<dbReference type="GO" id="GO:0015891">
    <property type="term" value="P:siderophore transport"/>
    <property type="evidence" value="ECO:0007669"/>
    <property type="project" value="InterPro"/>
</dbReference>
<organism evidence="19 20">
    <name type="scientific">Kushneria avicenniae</name>
    <dbReference type="NCBI Taxonomy" id="402385"/>
    <lineage>
        <taxon>Bacteria</taxon>
        <taxon>Pseudomonadati</taxon>
        <taxon>Pseudomonadota</taxon>
        <taxon>Gammaproteobacteria</taxon>
        <taxon>Oceanospirillales</taxon>
        <taxon>Halomonadaceae</taxon>
        <taxon>Kushneria</taxon>
    </lineage>
</organism>
<evidence type="ECO:0000256" key="14">
    <source>
        <dbReference type="PROSITE-ProRule" id="PRU01360"/>
    </source>
</evidence>
<dbReference type="Gene3D" id="2.40.170.20">
    <property type="entry name" value="TonB-dependent receptor, beta-barrel domain"/>
    <property type="match status" value="1"/>
</dbReference>
<comment type="subcellular location">
    <subcellularLocation>
        <location evidence="1 14">Cell outer membrane</location>
        <topology evidence="1 14">Multi-pass membrane protein</topology>
    </subcellularLocation>
</comment>
<dbReference type="PANTHER" id="PTHR32552:SF68">
    <property type="entry name" value="FERRICHROME OUTER MEMBRANE TRANSPORTER_PHAGE RECEPTOR"/>
    <property type="match status" value="1"/>
</dbReference>
<evidence type="ECO:0000313" key="19">
    <source>
        <dbReference type="EMBL" id="SFC88050.1"/>
    </source>
</evidence>
<dbReference type="GO" id="GO:0009279">
    <property type="term" value="C:cell outer membrane"/>
    <property type="evidence" value="ECO:0007669"/>
    <property type="project" value="UniProtKB-SubCell"/>
</dbReference>
<dbReference type="InterPro" id="IPR010105">
    <property type="entry name" value="TonB_sidphr_rcpt"/>
</dbReference>
<feature type="domain" description="TonB-dependent receptor-like beta-barrel" evidence="17">
    <location>
        <begin position="234"/>
        <end position="664"/>
    </location>
</feature>
<evidence type="ECO:0000256" key="6">
    <source>
        <dbReference type="ARBA" id="ARBA00022692"/>
    </source>
</evidence>
<dbReference type="GO" id="GO:0038023">
    <property type="term" value="F:signaling receptor activity"/>
    <property type="evidence" value="ECO:0007669"/>
    <property type="project" value="InterPro"/>
</dbReference>
<dbReference type="SUPFAM" id="SSF56935">
    <property type="entry name" value="Porins"/>
    <property type="match status" value="1"/>
</dbReference>
<dbReference type="InterPro" id="IPR012910">
    <property type="entry name" value="Plug_dom"/>
</dbReference>
<dbReference type="PROSITE" id="PS00430">
    <property type="entry name" value="TONB_DEPENDENT_REC_1"/>
    <property type="match status" value="1"/>
</dbReference>
<dbReference type="STRING" id="402385.SAMN05421848_3110"/>
<dbReference type="Pfam" id="PF07715">
    <property type="entry name" value="Plug"/>
    <property type="match status" value="1"/>
</dbReference>
<evidence type="ECO:0000259" key="18">
    <source>
        <dbReference type="Pfam" id="PF07715"/>
    </source>
</evidence>
<keyword evidence="20" id="KW-1185">Reference proteome</keyword>
<evidence type="ECO:0000256" key="2">
    <source>
        <dbReference type="ARBA" id="ARBA00009810"/>
    </source>
</evidence>
<keyword evidence="10 15" id="KW-0798">TonB box</keyword>
<reference evidence="20" key="1">
    <citation type="submission" date="2016-10" db="EMBL/GenBank/DDBJ databases">
        <authorList>
            <person name="Varghese N."/>
            <person name="Submissions S."/>
        </authorList>
    </citation>
    <scope>NUCLEOTIDE SEQUENCE [LARGE SCALE GENOMIC DNA]</scope>
    <source>
        <strain evidence="20">DSM 23439</strain>
    </source>
</reference>
<evidence type="ECO:0000259" key="17">
    <source>
        <dbReference type="Pfam" id="PF00593"/>
    </source>
</evidence>
<keyword evidence="9" id="KW-0406">Ion transport</keyword>
<proteinExistence type="inferred from homology"/>
<keyword evidence="6 14" id="KW-0812">Transmembrane</keyword>
<evidence type="ECO:0000256" key="4">
    <source>
        <dbReference type="ARBA" id="ARBA00022452"/>
    </source>
</evidence>
<evidence type="ECO:0000256" key="7">
    <source>
        <dbReference type="ARBA" id="ARBA00022729"/>
    </source>
</evidence>
<keyword evidence="3 14" id="KW-0813">Transport</keyword>
<dbReference type="Gene3D" id="2.170.130.10">
    <property type="entry name" value="TonB-dependent receptor, plug domain"/>
    <property type="match status" value="1"/>
</dbReference>
<evidence type="ECO:0000256" key="16">
    <source>
        <dbReference type="RuleBase" id="RU003357"/>
    </source>
</evidence>
<accession>A0A1I1N2M4</accession>
<keyword evidence="8" id="KW-0408">Iron</keyword>
<dbReference type="GO" id="GO:0015344">
    <property type="term" value="F:siderophore uptake transmembrane transporter activity"/>
    <property type="evidence" value="ECO:0007669"/>
    <property type="project" value="TreeGrafter"/>
</dbReference>
<dbReference type="Pfam" id="PF00593">
    <property type="entry name" value="TonB_dep_Rec_b-barrel"/>
    <property type="match status" value="1"/>
</dbReference>
<evidence type="ECO:0000256" key="5">
    <source>
        <dbReference type="ARBA" id="ARBA00022496"/>
    </source>
</evidence>
<keyword evidence="12" id="KW-0675">Receptor</keyword>
<evidence type="ECO:0000256" key="1">
    <source>
        <dbReference type="ARBA" id="ARBA00004571"/>
    </source>
</evidence>
<feature type="domain" description="TonB-dependent receptor plug" evidence="18">
    <location>
        <begin position="57"/>
        <end position="160"/>
    </location>
</feature>
<evidence type="ECO:0000256" key="11">
    <source>
        <dbReference type="ARBA" id="ARBA00023136"/>
    </source>
</evidence>
<dbReference type="InterPro" id="IPR036942">
    <property type="entry name" value="Beta-barrel_TonB_sf"/>
</dbReference>
<protein>
    <submittedName>
        <fullName evidence="19">Iron complex outermembrane recepter protein</fullName>
    </submittedName>
</protein>
<keyword evidence="5" id="KW-0410">Iron transport</keyword>
<dbReference type="AlphaFoldDB" id="A0A1I1N2M4"/>
<name>A0A1I1N2M4_9GAMM</name>
<keyword evidence="4 14" id="KW-1134">Transmembrane beta strand</keyword>
<keyword evidence="11 14" id="KW-0472">Membrane</keyword>
<sequence>MTREQGLGRKLRRHIVTGVVTSGVVVTGAAYAAEQAPVAQGETMVVTGTALKVPTPLLETPRSASIVESDELEQRAVTQYDQALNYRAGAVTAPYGNDAKADWFLFRGFSGEKSTYQDGLRLFREAGYLWWKTEPFGLERVEFLKGPASILYGEAPPGGIVNAISKRPTEEARGLVDIQGGNKGHRQIGIDTSGPLTERGDVRYRFVGMFREQDWEQRGTDNERVYLAPSLALDVTDDTTLTLLASYQRDHGTPANVFYLPYGTVNDTPFGKIDRDTDLGDNDNDRLEHRQISIGYELEHRFNDTWRVEQNARFSTLDLLLRTAYPSYMNGDRNAVLGLTDRDGSYDATTIDNRVIGNWYGDGVENTLLLGFDYQNLDAEYANRDAFPYGSIDIFNPGDADFGSRGNKTNFDLGKEQYGLYVQDQLRLEDRWILMAGARHDNARVTNRQEGGDNQGYDDSQMSYTGGVMYLGDYGLSPYLSYSESFTPNIGNDLDGNAYDSSEGKQWELGVKYAPDWLDGYATAAVFDLKETNTLYPSGGSSSNQGGERHSRGFELEGVGYLTDELQVKAAYTYTDVTVDVSDTQQDLRAGIVPRHQASLWVNYGFDHGALDGLTLGAGARYMGTSVDSPQYSDTAVAAYTVYDAMASYDIDQNWTVQVNANNVTDKEYISGCEYWCYYGESRSIIGSLKYRW</sequence>
<dbReference type="RefSeq" id="WP_090135895.1">
    <property type="nucleotide sequence ID" value="NZ_FOLY01000008.1"/>
</dbReference>
<gene>
    <name evidence="19" type="ORF">SAMN05421848_3110</name>
</gene>
<evidence type="ECO:0000256" key="9">
    <source>
        <dbReference type="ARBA" id="ARBA00023065"/>
    </source>
</evidence>